<gene>
    <name evidence="10" type="primary">Usp16</name>
    <name evidence="10" type="ORF">EVAR_40437_1</name>
</gene>
<feature type="compositionally biased region" description="Acidic residues" evidence="7">
    <location>
        <begin position="12"/>
        <end position="22"/>
    </location>
</feature>
<feature type="domain" description="USP" evidence="8">
    <location>
        <begin position="189"/>
        <end position="996"/>
    </location>
</feature>
<keyword evidence="6 10" id="KW-0378">Hydrolase</keyword>
<dbReference type="GO" id="GO:0005829">
    <property type="term" value="C:cytosol"/>
    <property type="evidence" value="ECO:0007669"/>
    <property type="project" value="TreeGrafter"/>
</dbReference>
<dbReference type="GO" id="GO:0008270">
    <property type="term" value="F:zinc ion binding"/>
    <property type="evidence" value="ECO:0007669"/>
    <property type="project" value="UniProtKB-KW"/>
</dbReference>
<dbReference type="Proteomes" id="UP000299102">
    <property type="component" value="Unassembled WGS sequence"/>
</dbReference>
<dbReference type="PANTHER" id="PTHR24006:SF781">
    <property type="entry name" value="LD34905P"/>
    <property type="match status" value="1"/>
</dbReference>
<feature type="compositionally biased region" description="Low complexity" evidence="7">
    <location>
        <begin position="946"/>
        <end position="956"/>
    </location>
</feature>
<feature type="region of interest" description="Disordered" evidence="7">
    <location>
        <begin position="403"/>
        <end position="484"/>
    </location>
</feature>
<dbReference type="PROSITE" id="PS00973">
    <property type="entry name" value="USP_2"/>
    <property type="match status" value="1"/>
</dbReference>
<sequence length="997" mass="110913">MVKKKRQSDPGEHEDESTESCDENVKSACPHVTKAVDITRLKKALKTFRFEKECCECRKMPVLDDDPDFEIDLSLWMCLRCGTQLCGRAKNKHALNHFMTPHSDCHSLTVNTTTWEVFCYKCNNEITASSSKKLHECVEYLKKQAVAASNIKFSPAIELPPALETIIKTEPAMFKGKEKAVTTNLPRVRGLSNLGNTCFFNSVMQCLVQTPYLLQVLQEMSTPGERFTLPGGKLKLKGIDKDETKEVDLPPITGQLGEWGTLTRTLAETLAELQAGDGGVFTPRRLLSALTSKLPQFGGGDQHDAHELLRHLLEAVRSEDLRRYQSVILVSLGMSSKVDPAKVDGEVKQKVKFYGQQASDTMLRPEQVFRGFLVSTLECQECFHQSDRTEYFLDLSLPVAAARPQPPAVVRRKTPQEENIYNTQEENKPSKHQLKKEKNAARKAARKHKDKAVNPTKEDNIGDTNSTTPKEEAKSSSEQSDADVEDNLEDMPRAIESQIVTAVAPPQIAHTAANFATYHMESSYNSEKINSDLIRMSPSDYKEKTGGTPENTDKDKMNVIENTPISMNMAIPLEYKPLISLENLSNPDSGVASPEATKHNSTETVDNVDSPMNVKDLGSHSSLSSEINLESISPQHKQTISSVANEFERPVSRISYVGEYSNEVVARGISVQGCKNMLEHSGESSYESLLETVKPADVRQEVTNNLYKLNLDIEDKKKKPIYPSPVSSESPLDLPSTTVPTPKIIDVDIDNCIQKNFLLSLRPAPLSPRYMAEEGECSIQSCLSQFTALELLTGNNKVGCDTCTERINGKDGKTIYTNATKRFLVSSPPAILILHLKRFQIGPRCMFRKMSKHVDFPTVLDLAPFCAMDKLKKLPNVARGQRELLYSLYGVVEHSGGMHGGHYVAYVKVRAPVKSGDPRWWFLPKSSNVGPGSSGSGDADRDSDSEPSGYESGESPMPLAETPPGKWYYVSDSNVQEITEEKVLRAQAYLLFYERIL</sequence>
<dbReference type="GO" id="GO:0016579">
    <property type="term" value="P:protein deubiquitination"/>
    <property type="evidence" value="ECO:0007669"/>
    <property type="project" value="InterPro"/>
</dbReference>
<name>A0A4C1WY13_EUMVA</name>
<dbReference type="InterPro" id="IPR001607">
    <property type="entry name" value="Znf_UBP"/>
</dbReference>
<keyword evidence="2" id="KW-0479">Metal-binding</keyword>
<dbReference type="GO" id="GO:0004843">
    <property type="term" value="F:cysteine-type deubiquitinase activity"/>
    <property type="evidence" value="ECO:0007669"/>
    <property type="project" value="UniProtKB-UniRule"/>
</dbReference>
<evidence type="ECO:0000313" key="10">
    <source>
        <dbReference type="EMBL" id="GBP56446.1"/>
    </source>
</evidence>
<evidence type="ECO:0000313" key="11">
    <source>
        <dbReference type="Proteomes" id="UP000299102"/>
    </source>
</evidence>
<comment type="similarity">
    <text evidence="1 6">Belongs to the peptidase C19 family.</text>
</comment>
<evidence type="ECO:0000256" key="2">
    <source>
        <dbReference type="ARBA" id="ARBA00022723"/>
    </source>
</evidence>
<evidence type="ECO:0000256" key="3">
    <source>
        <dbReference type="ARBA" id="ARBA00022771"/>
    </source>
</evidence>
<dbReference type="PROSITE" id="PS50235">
    <property type="entry name" value="USP_3"/>
    <property type="match status" value="1"/>
</dbReference>
<feature type="region of interest" description="Disordered" evidence="7">
    <location>
        <begin position="1"/>
        <end position="22"/>
    </location>
</feature>
<keyword evidence="11" id="KW-1185">Reference proteome</keyword>
<dbReference type="InterPro" id="IPR038765">
    <property type="entry name" value="Papain-like_cys_pep_sf"/>
</dbReference>
<dbReference type="SUPFAM" id="SSF57850">
    <property type="entry name" value="RING/U-box"/>
    <property type="match status" value="1"/>
</dbReference>
<keyword evidence="6" id="KW-0788">Thiol protease</keyword>
<dbReference type="EMBL" id="BGZK01000693">
    <property type="protein sequence ID" value="GBP56446.1"/>
    <property type="molecule type" value="Genomic_DNA"/>
</dbReference>
<feature type="region of interest" description="Disordered" evidence="7">
    <location>
        <begin position="586"/>
        <end position="613"/>
    </location>
</feature>
<dbReference type="Gene3D" id="3.90.70.10">
    <property type="entry name" value="Cysteine proteinases"/>
    <property type="match status" value="2"/>
</dbReference>
<comment type="caution">
    <text evidence="10">The sequence shown here is derived from an EMBL/GenBank/DDBJ whole genome shotgun (WGS) entry which is preliminary data.</text>
</comment>
<dbReference type="Pfam" id="PF02148">
    <property type="entry name" value="zf-UBP"/>
    <property type="match status" value="1"/>
</dbReference>
<evidence type="ECO:0000256" key="6">
    <source>
        <dbReference type="RuleBase" id="RU366025"/>
    </source>
</evidence>
<dbReference type="Gene3D" id="3.30.40.10">
    <property type="entry name" value="Zinc/RING finger domain, C3HC4 (zinc finger)"/>
    <property type="match status" value="1"/>
</dbReference>
<feature type="domain" description="UBP-type" evidence="9">
    <location>
        <begin position="27"/>
        <end position="145"/>
    </location>
</feature>
<dbReference type="InterPro" id="IPR013083">
    <property type="entry name" value="Znf_RING/FYVE/PHD"/>
</dbReference>
<dbReference type="InterPro" id="IPR050164">
    <property type="entry name" value="Peptidase_C19"/>
</dbReference>
<dbReference type="SUPFAM" id="SSF54001">
    <property type="entry name" value="Cysteine proteinases"/>
    <property type="match status" value="1"/>
</dbReference>
<dbReference type="AlphaFoldDB" id="A0A4C1WY13"/>
<comment type="catalytic activity">
    <reaction evidence="6">
        <text>Thiol-dependent hydrolysis of ester, thioester, amide, peptide and isopeptide bonds formed by the C-terminal Gly of ubiquitin (a 76-residue protein attached to proteins as an intracellular targeting signal).</text>
        <dbReference type="EC" id="3.4.19.12"/>
    </reaction>
</comment>
<dbReference type="GO" id="GO:0005634">
    <property type="term" value="C:nucleus"/>
    <property type="evidence" value="ECO:0007669"/>
    <property type="project" value="TreeGrafter"/>
</dbReference>
<keyword evidence="6" id="KW-0645">Protease</keyword>
<keyword evidence="6" id="KW-0833">Ubl conjugation pathway</keyword>
<evidence type="ECO:0000256" key="4">
    <source>
        <dbReference type="ARBA" id="ARBA00022833"/>
    </source>
</evidence>
<protein>
    <recommendedName>
        <fullName evidence="6">Ubiquitin carboxyl-terminal hydrolase</fullName>
        <ecNumber evidence="6">3.4.19.12</ecNumber>
    </recommendedName>
</protein>
<feature type="compositionally biased region" description="Basic residues" evidence="7">
    <location>
        <begin position="430"/>
        <end position="450"/>
    </location>
</feature>
<keyword evidence="3 5" id="KW-0863">Zinc-finger</keyword>
<dbReference type="PANTHER" id="PTHR24006">
    <property type="entry name" value="UBIQUITIN CARBOXYL-TERMINAL HYDROLASE"/>
    <property type="match status" value="1"/>
</dbReference>
<evidence type="ECO:0000256" key="5">
    <source>
        <dbReference type="PROSITE-ProRule" id="PRU00502"/>
    </source>
</evidence>
<dbReference type="STRING" id="151549.A0A4C1WY13"/>
<feature type="region of interest" description="Disordered" evidence="7">
    <location>
        <begin position="929"/>
        <end position="964"/>
    </location>
</feature>
<accession>A0A4C1WY13</accession>
<dbReference type="EC" id="3.4.19.12" evidence="6"/>
<dbReference type="PROSITE" id="PS50271">
    <property type="entry name" value="ZF_UBP"/>
    <property type="match status" value="1"/>
</dbReference>
<dbReference type="InterPro" id="IPR001394">
    <property type="entry name" value="Peptidase_C19_UCH"/>
</dbReference>
<evidence type="ECO:0000256" key="7">
    <source>
        <dbReference type="SAM" id="MobiDB-lite"/>
    </source>
</evidence>
<evidence type="ECO:0000259" key="9">
    <source>
        <dbReference type="PROSITE" id="PS50271"/>
    </source>
</evidence>
<proteinExistence type="inferred from homology"/>
<dbReference type="PROSITE" id="PS00972">
    <property type="entry name" value="USP_1"/>
    <property type="match status" value="1"/>
</dbReference>
<reference evidence="10 11" key="1">
    <citation type="journal article" date="2019" name="Commun. Biol.">
        <title>The bagworm genome reveals a unique fibroin gene that provides high tensile strength.</title>
        <authorList>
            <person name="Kono N."/>
            <person name="Nakamura H."/>
            <person name="Ohtoshi R."/>
            <person name="Tomita M."/>
            <person name="Numata K."/>
            <person name="Arakawa K."/>
        </authorList>
    </citation>
    <scope>NUCLEOTIDE SEQUENCE [LARGE SCALE GENOMIC DNA]</scope>
</reference>
<dbReference type="GO" id="GO:0006508">
    <property type="term" value="P:proteolysis"/>
    <property type="evidence" value="ECO:0007669"/>
    <property type="project" value="UniProtKB-KW"/>
</dbReference>
<dbReference type="OrthoDB" id="2020758at2759"/>
<dbReference type="InterPro" id="IPR028889">
    <property type="entry name" value="USP"/>
</dbReference>
<dbReference type="Pfam" id="PF00443">
    <property type="entry name" value="UCH"/>
    <property type="match status" value="1"/>
</dbReference>
<evidence type="ECO:0000259" key="8">
    <source>
        <dbReference type="PROSITE" id="PS50235"/>
    </source>
</evidence>
<dbReference type="CDD" id="cd02667">
    <property type="entry name" value="Peptidase_C19K"/>
    <property type="match status" value="1"/>
</dbReference>
<dbReference type="InterPro" id="IPR018200">
    <property type="entry name" value="USP_CS"/>
</dbReference>
<evidence type="ECO:0000256" key="1">
    <source>
        <dbReference type="ARBA" id="ARBA00009085"/>
    </source>
</evidence>
<organism evidence="10 11">
    <name type="scientific">Eumeta variegata</name>
    <name type="common">Bagworm moth</name>
    <name type="synonym">Eumeta japonica</name>
    <dbReference type="NCBI Taxonomy" id="151549"/>
    <lineage>
        <taxon>Eukaryota</taxon>
        <taxon>Metazoa</taxon>
        <taxon>Ecdysozoa</taxon>
        <taxon>Arthropoda</taxon>
        <taxon>Hexapoda</taxon>
        <taxon>Insecta</taxon>
        <taxon>Pterygota</taxon>
        <taxon>Neoptera</taxon>
        <taxon>Endopterygota</taxon>
        <taxon>Lepidoptera</taxon>
        <taxon>Glossata</taxon>
        <taxon>Ditrysia</taxon>
        <taxon>Tineoidea</taxon>
        <taxon>Psychidae</taxon>
        <taxon>Oiketicinae</taxon>
        <taxon>Eumeta</taxon>
    </lineage>
</organism>
<keyword evidence="4" id="KW-0862">Zinc</keyword>